<protein>
    <submittedName>
        <fullName evidence="2">Metal-dependent hydrolase</fullName>
    </submittedName>
</protein>
<organism evidence="2 3">
    <name type="scientific">Metabacillus litoralis</name>
    <dbReference type="NCBI Taxonomy" id="152268"/>
    <lineage>
        <taxon>Bacteria</taxon>
        <taxon>Bacillati</taxon>
        <taxon>Bacillota</taxon>
        <taxon>Bacilli</taxon>
        <taxon>Bacillales</taxon>
        <taxon>Bacillaceae</taxon>
        <taxon>Metabacillus</taxon>
    </lineage>
</organism>
<feature type="transmembrane region" description="Helical" evidence="1">
    <location>
        <begin position="96"/>
        <end position="116"/>
    </location>
</feature>
<feature type="transmembrane region" description="Helical" evidence="1">
    <location>
        <begin position="70"/>
        <end position="90"/>
    </location>
</feature>
<dbReference type="PANTHER" id="PTHR40031:SF1">
    <property type="entry name" value="MEMBRANE-BOUND METAL-DEPENDENT HYDROLASE"/>
    <property type="match status" value="1"/>
</dbReference>
<dbReference type="InterPro" id="IPR007404">
    <property type="entry name" value="YdjM-like"/>
</dbReference>
<accession>A0A5C6WBJ2</accession>
<evidence type="ECO:0000313" key="3">
    <source>
        <dbReference type="Proteomes" id="UP000321363"/>
    </source>
</evidence>
<dbReference type="OrthoDB" id="110250at2"/>
<feature type="transmembrane region" description="Helical" evidence="1">
    <location>
        <begin position="128"/>
        <end position="155"/>
    </location>
</feature>
<dbReference type="RefSeq" id="WP_146946071.1">
    <property type="nucleotide sequence ID" value="NZ_VOQF01000001.1"/>
</dbReference>
<keyword evidence="2" id="KW-0378">Hydrolase</keyword>
<dbReference type="AlphaFoldDB" id="A0A5C6WBJ2"/>
<dbReference type="Pfam" id="PF04307">
    <property type="entry name" value="YdjM"/>
    <property type="match status" value="1"/>
</dbReference>
<dbReference type="Proteomes" id="UP000321363">
    <property type="component" value="Unassembled WGS sequence"/>
</dbReference>
<dbReference type="PANTHER" id="PTHR40031">
    <property type="entry name" value="HYPOTHETICAL MEMBRANE SPANNING PROTEIN"/>
    <property type="match status" value="1"/>
</dbReference>
<gene>
    <name evidence="2" type="ORF">FS935_03185</name>
</gene>
<keyword evidence="1" id="KW-1133">Transmembrane helix</keyword>
<keyword evidence="1" id="KW-0812">Transmembrane</keyword>
<reference evidence="2 3" key="1">
    <citation type="journal article" date="2005" name="Int. J. Syst. Evol. Microbiol.">
        <title>Bacillus litoralis sp. nov., isolated from a tidal flat of the Yellow Sea in Korea.</title>
        <authorList>
            <person name="Yoon J.H."/>
            <person name="Oh T.K."/>
        </authorList>
    </citation>
    <scope>NUCLEOTIDE SEQUENCE [LARGE SCALE GENOMIC DNA]</scope>
    <source>
        <strain evidence="2 3">SW-211</strain>
    </source>
</reference>
<dbReference type="EMBL" id="VOQF01000001">
    <property type="protein sequence ID" value="TXC93212.1"/>
    <property type="molecule type" value="Genomic_DNA"/>
</dbReference>
<keyword evidence="3" id="KW-1185">Reference proteome</keyword>
<name>A0A5C6WBJ2_9BACI</name>
<evidence type="ECO:0000256" key="1">
    <source>
        <dbReference type="SAM" id="Phobius"/>
    </source>
</evidence>
<feature type="transmembrane region" description="Helical" evidence="1">
    <location>
        <begin position="161"/>
        <end position="179"/>
    </location>
</feature>
<sequence length="331" mass="37741">MDTSTHITFGFGLAGLAYLDPAVSSDPSLATAILYGTVLGSNAPDFDYLIKLVKGNGMYIEHHRGTSHSVFALMIWTLLISGIILLFAGNIDFFPILYWTFLGVVLHVGLDLMNAYGTQAGRPFTKKWLSLNFLPLIDPIIYLFHIVGFILWYLGFSPGPTFAFVYIFVGIYIIIRFCIYKIIRGIIIDSTEIDGIFTLIPSIWLHKWDFVIETNSTYYVGSVTYKKLQWIHHFDKHDENCPKIKTSLKDKNVGHFLSNSAHTHALIVPGINGDEVRWLDLRFRHKNHYPYMAVAKINNHNEIISSYTGWIHRSKRLENKLAANDKNLVQL</sequence>
<comment type="caution">
    <text evidence="2">The sequence shown here is derived from an EMBL/GenBank/DDBJ whole genome shotgun (WGS) entry which is preliminary data.</text>
</comment>
<dbReference type="GO" id="GO:0016787">
    <property type="term" value="F:hydrolase activity"/>
    <property type="evidence" value="ECO:0007669"/>
    <property type="project" value="UniProtKB-KW"/>
</dbReference>
<keyword evidence="1" id="KW-0472">Membrane</keyword>
<evidence type="ECO:0000313" key="2">
    <source>
        <dbReference type="EMBL" id="TXC93212.1"/>
    </source>
</evidence>
<dbReference type="InterPro" id="IPR053170">
    <property type="entry name" value="Transcription_regulator"/>
</dbReference>
<proteinExistence type="predicted"/>